<keyword evidence="4" id="KW-0812">Transmembrane</keyword>
<proteinExistence type="predicted"/>
<evidence type="ECO:0000256" key="3">
    <source>
        <dbReference type="ARBA" id="ARBA00023163"/>
    </source>
</evidence>
<protein>
    <submittedName>
        <fullName evidence="6">AraC-type DNA-binding protein</fullName>
    </submittedName>
</protein>
<dbReference type="RefSeq" id="WP_089369879.1">
    <property type="nucleotide sequence ID" value="NZ_BMEP01000002.1"/>
</dbReference>
<feature type="transmembrane region" description="Helical" evidence="4">
    <location>
        <begin position="174"/>
        <end position="195"/>
    </location>
</feature>
<evidence type="ECO:0000256" key="1">
    <source>
        <dbReference type="ARBA" id="ARBA00023015"/>
    </source>
</evidence>
<dbReference type="AlphaFoldDB" id="A0A238VZJ7"/>
<dbReference type="InterPro" id="IPR018062">
    <property type="entry name" value="HTH_AraC-typ_CS"/>
</dbReference>
<keyword evidence="3" id="KW-0804">Transcription</keyword>
<keyword evidence="1" id="KW-0805">Transcription regulation</keyword>
<dbReference type="Gene3D" id="1.10.10.60">
    <property type="entry name" value="Homeodomain-like"/>
    <property type="match status" value="1"/>
</dbReference>
<dbReference type="InterPro" id="IPR020449">
    <property type="entry name" value="Tscrpt_reg_AraC-type_HTH"/>
</dbReference>
<keyword evidence="4" id="KW-1133">Transmembrane helix</keyword>
<keyword evidence="4" id="KW-0472">Membrane</keyword>
<dbReference type="PRINTS" id="PR00032">
    <property type="entry name" value="HTHARAC"/>
</dbReference>
<evidence type="ECO:0000259" key="5">
    <source>
        <dbReference type="PROSITE" id="PS01124"/>
    </source>
</evidence>
<evidence type="ECO:0000313" key="7">
    <source>
        <dbReference type="Proteomes" id="UP000198379"/>
    </source>
</evidence>
<feature type="transmembrane region" description="Helical" evidence="4">
    <location>
        <begin position="135"/>
        <end position="153"/>
    </location>
</feature>
<dbReference type="InterPro" id="IPR009057">
    <property type="entry name" value="Homeodomain-like_sf"/>
</dbReference>
<organism evidence="6 7">
    <name type="scientific">Dokdonia pacifica</name>
    <dbReference type="NCBI Taxonomy" id="1627892"/>
    <lineage>
        <taxon>Bacteria</taxon>
        <taxon>Pseudomonadati</taxon>
        <taxon>Bacteroidota</taxon>
        <taxon>Flavobacteriia</taxon>
        <taxon>Flavobacteriales</taxon>
        <taxon>Flavobacteriaceae</taxon>
        <taxon>Dokdonia</taxon>
    </lineage>
</organism>
<evidence type="ECO:0000256" key="2">
    <source>
        <dbReference type="ARBA" id="ARBA00023125"/>
    </source>
</evidence>
<dbReference type="InterPro" id="IPR018060">
    <property type="entry name" value="HTH_AraC"/>
</dbReference>
<reference evidence="6 7" key="1">
    <citation type="submission" date="2017-06" db="EMBL/GenBank/DDBJ databases">
        <authorList>
            <person name="Kim H.J."/>
            <person name="Triplett B.A."/>
        </authorList>
    </citation>
    <scope>NUCLEOTIDE SEQUENCE [LARGE SCALE GENOMIC DNA]</scope>
    <source>
        <strain evidence="6 7">DSM 25597</strain>
    </source>
</reference>
<dbReference type="Proteomes" id="UP000198379">
    <property type="component" value="Unassembled WGS sequence"/>
</dbReference>
<keyword evidence="7" id="KW-1185">Reference proteome</keyword>
<feature type="transmembrane region" description="Helical" evidence="4">
    <location>
        <begin position="207"/>
        <end position="228"/>
    </location>
</feature>
<dbReference type="PROSITE" id="PS00041">
    <property type="entry name" value="HTH_ARAC_FAMILY_1"/>
    <property type="match status" value="1"/>
</dbReference>
<feature type="transmembrane region" description="Helical" evidence="4">
    <location>
        <begin position="57"/>
        <end position="77"/>
    </location>
</feature>
<dbReference type="PROSITE" id="PS01124">
    <property type="entry name" value="HTH_ARAC_FAMILY_2"/>
    <property type="match status" value="1"/>
</dbReference>
<dbReference type="PANTHER" id="PTHR43280">
    <property type="entry name" value="ARAC-FAMILY TRANSCRIPTIONAL REGULATOR"/>
    <property type="match status" value="1"/>
</dbReference>
<dbReference type="PANTHER" id="PTHR43280:SF29">
    <property type="entry name" value="ARAC-FAMILY TRANSCRIPTIONAL REGULATOR"/>
    <property type="match status" value="1"/>
</dbReference>
<dbReference type="SMART" id="SM00342">
    <property type="entry name" value="HTH_ARAC"/>
    <property type="match status" value="1"/>
</dbReference>
<dbReference type="OrthoDB" id="6283866at2"/>
<dbReference type="GO" id="GO:0043565">
    <property type="term" value="F:sequence-specific DNA binding"/>
    <property type="evidence" value="ECO:0007669"/>
    <property type="project" value="InterPro"/>
</dbReference>
<dbReference type="EMBL" id="FZNY01000001">
    <property type="protein sequence ID" value="SNR39722.1"/>
    <property type="molecule type" value="Genomic_DNA"/>
</dbReference>
<evidence type="ECO:0000313" key="6">
    <source>
        <dbReference type="EMBL" id="SNR39722.1"/>
    </source>
</evidence>
<evidence type="ECO:0000256" key="4">
    <source>
        <dbReference type="SAM" id="Phobius"/>
    </source>
</evidence>
<dbReference type="Pfam" id="PF12833">
    <property type="entry name" value="HTH_18"/>
    <property type="match status" value="1"/>
</dbReference>
<feature type="transmembrane region" description="Helical" evidence="4">
    <location>
        <begin position="89"/>
        <end position="109"/>
    </location>
</feature>
<accession>A0A238VZJ7</accession>
<sequence>MLIGITQGVVMSVLLFRSKNNKRSNPFLALGILAFSWVSTKPLLHTLHLWDTPFFRYFPNGADLAIAPLLYLYLVSLIDPEFRFSRKHIIHFIPFILLQGYLMFIYFSLVGTSDVVMKDQIANSLYFNPVKDLESHGAALSSVVYLILSFKKFREYREWLSNTISDSSFPEFKWIKQLLLLCLAIGAFLIFNYSADLLFDLNRITDLHWTIFSLFGAFSIYYLGIAGYKLPNYELKLQEDVAVLSSKKDLSTLKKTAPSQRDTEIVKVINDALKKDKVFLNPTLNIQELSRKLSLPQQEISQVINAHFHKKFRDLINEYRVEEVKKMLHSEKMSHMSILGVALECGFNSEATFYRIFKKNTGLSPKEYRRQSA</sequence>
<gene>
    <name evidence="6" type="ORF">SAMN06265376_101544</name>
</gene>
<dbReference type="SUPFAM" id="SSF46689">
    <property type="entry name" value="Homeodomain-like"/>
    <property type="match status" value="1"/>
</dbReference>
<keyword evidence="2 6" id="KW-0238">DNA-binding</keyword>
<name>A0A238VZJ7_9FLAO</name>
<dbReference type="GO" id="GO:0003700">
    <property type="term" value="F:DNA-binding transcription factor activity"/>
    <property type="evidence" value="ECO:0007669"/>
    <property type="project" value="InterPro"/>
</dbReference>
<feature type="domain" description="HTH araC/xylS-type" evidence="5">
    <location>
        <begin position="263"/>
        <end position="371"/>
    </location>
</feature>
<feature type="transmembrane region" description="Helical" evidence="4">
    <location>
        <begin position="27"/>
        <end position="45"/>
    </location>
</feature>